<dbReference type="GO" id="GO:0007264">
    <property type="term" value="P:small GTPase-mediated signal transduction"/>
    <property type="evidence" value="ECO:0007669"/>
    <property type="project" value="InterPro"/>
</dbReference>
<keyword evidence="2" id="KW-0342">GTP-binding</keyword>
<sequence>MIHTFMSNAPVAADEHIPQGSECSRSAVKVNDICVDLELHDTTGVEDYSLLIHIGCLGADAFLVLSWKYCDSQFQSVAERWLPEISSTFPNVPCLVVGTHEGRDEDVLEGNLAKFTGSTARGRRVAEASSVVRYVDCDVGDALAVRTLIGQTIVAANNVKL</sequence>
<comment type="caution">
    <text evidence="3">The sequence shown here is derived from an EMBL/GenBank/DDBJ whole genome shotgun (WGS) entry which is preliminary data.</text>
</comment>
<evidence type="ECO:0000313" key="3">
    <source>
        <dbReference type="EMBL" id="KAK2765293.1"/>
    </source>
</evidence>
<dbReference type="SUPFAM" id="SSF52540">
    <property type="entry name" value="P-loop containing nucleoside triphosphate hydrolases"/>
    <property type="match status" value="1"/>
</dbReference>
<dbReference type="Pfam" id="PF00071">
    <property type="entry name" value="Ras"/>
    <property type="match status" value="1"/>
</dbReference>
<dbReference type="InterPro" id="IPR027417">
    <property type="entry name" value="P-loop_NTPase"/>
</dbReference>
<dbReference type="InterPro" id="IPR003578">
    <property type="entry name" value="Small_GTPase_Rho"/>
</dbReference>
<dbReference type="PANTHER" id="PTHR24072">
    <property type="entry name" value="RHO FAMILY GTPASE"/>
    <property type="match status" value="1"/>
</dbReference>
<evidence type="ECO:0000313" key="4">
    <source>
        <dbReference type="Proteomes" id="UP001281614"/>
    </source>
</evidence>
<keyword evidence="4" id="KW-1185">Reference proteome</keyword>
<gene>
    <name evidence="3" type="ORF">CKAH01_15666</name>
</gene>
<dbReference type="GO" id="GO:0005525">
    <property type="term" value="F:GTP binding"/>
    <property type="evidence" value="ECO:0007669"/>
    <property type="project" value="UniProtKB-KW"/>
</dbReference>
<dbReference type="EMBL" id="VYYT01000131">
    <property type="protein sequence ID" value="KAK2765293.1"/>
    <property type="molecule type" value="Genomic_DNA"/>
</dbReference>
<dbReference type="InterPro" id="IPR001806">
    <property type="entry name" value="Small_GTPase"/>
</dbReference>
<dbReference type="GO" id="GO:0003924">
    <property type="term" value="F:GTPase activity"/>
    <property type="evidence" value="ECO:0007669"/>
    <property type="project" value="InterPro"/>
</dbReference>
<organism evidence="3 4">
    <name type="scientific">Colletotrichum kahawae</name>
    <name type="common">Coffee berry disease fungus</name>
    <dbReference type="NCBI Taxonomy" id="34407"/>
    <lineage>
        <taxon>Eukaryota</taxon>
        <taxon>Fungi</taxon>
        <taxon>Dikarya</taxon>
        <taxon>Ascomycota</taxon>
        <taxon>Pezizomycotina</taxon>
        <taxon>Sordariomycetes</taxon>
        <taxon>Hypocreomycetidae</taxon>
        <taxon>Glomerellales</taxon>
        <taxon>Glomerellaceae</taxon>
        <taxon>Colletotrichum</taxon>
        <taxon>Colletotrichum gloeosporioides species complex</taxon>
    </lineage>
</organism>
<dbReference type="AlphaFoldDB" id="A0AAE0DA10"/>
<accession>A0AAE0DA10</accession>
<dbReference type="Proteomes" id="UP001281614">
    <property type="component" value="Unassembled WGS sequence"/>
</dbReference>
<proteinExistence type="predicted"/>
<dbReference type="Gene3D" id="3.40.50.300">
    <property type="entry name" value="P-loop containing nucleotide triphosphate hydrolases"/>
    <property type="match status" value="1"/>
</dbReference>
<evidence type="ECO:0000256" key="1">
    <source>
        <dbReference type="ARBA" id="ARBA00022741"/>
    </source>
</evidence>
<keyword evidence="1" id="KW-0547">Nucleotide-binding</keyword>
<evidence type="ECO:0000256" key="2">
    <source>
        <dbReference type="ARBA" id="ARBA00023134"/>
    </source>
</evidence>
<name>A0AAE0DA10_COLKA</name>
<reference evidence="3" key="1">
    <citation type="submission" date="2023-02" db="EMBL/GenBank/DDBJ databases">
        <title>Colletotrichum kahawae CIFC_Que2 genome sequencing and assembly.</title>
        <authorList>
            <person name="Baroncelli R."/>
        </authorList>
    </citation>
    <scope>NUCLEOTIDE SEQUENCE</scope>
    <source>
        <strain evidence="3">CIFC_Que2</strain>
    </source>
</reference>
<protein>
    <submittedName>
        <fullName evidence="3">Rho GTPase</fullName>
    </submittedName>
</protein>